<dbReference type="Gene3D" id="1.10.10.10">
    <property type="entry name" value="Winged helix-like DNA-binding domain superfamily/Winged helix DNA-binding domain"/>
    <property type="match status" value="1"/>
</dbReference>
<comment type="caution">
    <text evidence="2">The sequence shown here is derived from an EMBL/GenBank/DDBJ whole genome shotgun (WGS) entry which is preliminary data.</text>
</comment>
<dbReference type="EMBL" id="JADDIV010000005">
    <property type="protein sequence ID" value="MBE7369638.1"/>
    <property type="molecule type" value="Genomic_DNA"/>
</dbReference>
<evidence type="ECO:0000313" key="2">
    <source>
        <dbReference type="EMBL" id="MBE7369638.1"/>
    </source>
</evidence>
<evidence type="ECO:0000313" key="3">
    <source>
        <dbReference type="Proteomes" id="UP000806285"/>
    </source>
</evidence>
<dbReference type="InterPro" id="IPR036390">
    <property type="entry name" value="WH_DNA-bd_sf"/>
</dbReference>
<dbReference type="InterPro" id="IPR001845">
    <property type="entry name" value="HTH_ArsR_DNA-bd_dom"/>
</dbReference>
<dbReference type="Pfam" id="PF12840">
    <property type="entry name" value="HTH_20"/>
    <property type="match status" value="1"/>
</dbReference>
<sequence length="238" mass="25279">MNTNQVARIAALVGEPARAGMLLALMDGRALTANELAAAANVAAPTASRHLALLVEGGLLRLDRQGRHRYHRLASAEVARVLEGIMQLSVAPAAPPVSTGPRDPAMRLARTCYDHLAGRIAVAIADRLVEDGAVVIEDETAVLTARAASPLQALGLALPSTLAAPASRPACRPCLDWGERRMHLAGRLGALLCTHCLDQGWLLRKPRVRTLALTPAGAAAFRDWLGLARWQRVMEPSA</sequence>
<dbReference type="PANTHER" id="PTHR39168:SF1">
    <property type="entry name" value="TRANSCRIPTIONAL REGULATORY PROTEIN"/>
    <property type="match status" value="1"/>
</dbReference>
<organism evidence="2 3">
    <name type="scientific">Ramlibacter pallidus</name>
    <dbReference type="NCBI Taxonomy" id="2780087"/>
    <lineage>
        <taxon>Bacteria</taxon>
        <taxon>Pseudomonadati</taxon>
        <taxon>Pseudomonadota</taxon>
        <taxon>Betaproteobacteria</taxon>
        <taxon>Burkholderiales</taxon>
        <taxon>Comamonadaceae</taxon>
        <taxon>Ramlibacter</taxon>
    </lineage>
</organism>
<dbReference type="Proteomes" id="UP000806285">
    <property type="component" value="Unassembled WGS sequence"/>
</dbReference>
<protein>
    <submittedName>
        <fullName evidence="2">Helix-turn-helix transcriptional regulator</fullName>
    </submittedName>
</protein>
<dbReference type="SMART" id="SM00418">
    <property type="entry name" value="HTH_ARSR"/>
    <property type="match status" value="1"/>
</dbReference>
<name>A0ABR9S7X7_9BURK</name>
<evidence type="ECO:0000259" key="1">
    <source>
        <dbReference type="PROSITE" id="PS50987"/>
    </source>
</evidence>
<dbReference type="SUPFAM" id="SSF46785">
    <property type="entry name" value="Winged helix' DNA-binding domain"/>
    <property type="match status" value="1"/>
</dbReference>
<feature type="domain" description="HTH arsR-type" evidence="1">
    <location>
        <begin position="1"/>
        <end position="93"/>
    </location>
</feature>
<dbReference type="RefSeq" id="WP_193678251.1">
    <property type="nucleotide sequence ID" value="NZ_JADDIV010000005.1"/>
</dbReference>
<dbReference type="PANTHER" id="PTHR39168">
    <property type="entry name" value="TRANSCRIPTIONAL REGULATOR-RELATED"/>
    <property type="match status" value="1"/>
</dbReference>
<reference evidence="2 3" key="1">
    <citation type="submission" date="2020-10" db="EMBL/GenBank/DDBJ databases">
        <title>Ramlibacter sp. HM2 16S ribosomal RNA gene Genome sequencing and assembly.</title>
        <authorList>
            <person name="Kang M."/>
        </authorList>
    </citation>
    <scope>NUCLEOTIDE SEQUENCE [LARGE SCALE GENOMIC DNA]</scope>
    <source>
        <strain evidence="2 3">HM2</strain>
    </source>
</reference>
<proteinExistence type="predicted"/>
<dbReference type="InterPro" id="IPR036388">
    <property type="entry name" value="WH-like_DNA-bd_sf"/>
</dbReference>
<dbReference type="PROSITE" id="PS50987">
    <property type="entry name" value="HTH_ARSR_2"/>
    <property type="match status" value="1"/>
</dbReference>
<gene>
    <name evidence="2" type="ORF">IM787_18895</name>
</gene>
<dbReference type="InterPro" id="IPR052543">
    <property type="entry name" value="HTH_Metal-responsive_Reg"/>
</dbReference>
<keyword evidence="3" id="KW-1185">Reference proteome</keyword>
<accession>A0ABR9S7X7</accession>
<dbReference type="PRINTS" id="PR00778">
    <property type="entry name" value="HTHARSR"/>
</dbReference>